<dbReference type="InterPro" id="IPR029058">
    <property type="entry name" value="AB_hydrolase_fold"/>
</dbReference>
<evidence type="ECO:0000313" key="3">
    <source>
        <dbReference type="EMBL" id="CAF3421047.1"/>
    </source>
</evidence>
<organism evidence="3 5">
    <name type="scientific">Rotaria socialis</name>
    <dbReference type="NCBI Taxonomy" id="392032"/>
    <lineage>
        <taxon>Eukaryota</taxon>
        <taxon>Metazoa</taxon>
        <taxon>Spiralia</taxon>
        <taxon>Gnathifera</taxon>
        <taxon>Rotifera</taxon>
        <taxon>Eurotatoria</taxon>
        <taxon>Bdelloidea</taxon>
        <taxon>Philodinida</taxon>
        <taxon>Philodinidae</taxon>
        <taxon>Rotaria</taxon>
    </lineage>
</organism>
<evidence type="ECO:0000313" key="4">
    <source>
        <dbReference type="EMBL" id="CAF4475365.1"/>
    </source>
</evidence>
<dbReference type="PANTHER" id="PTHR11005">
    <property type="entry name" value="LYSOSOMAL ACID LIPASE-RELATED"/>
    <property type="match status" value="1"/>
</dbReference>
<dbReference type="EMBL" id="CAJNYV010001429">
    <property type="protein sequence ID" value="CAF3421047.1"/>
    <property type="molecule type" value="Genomic_DNA"/>
</dbReference>
<protein>
    <recommendedName>
        <fullName evidence="2">Partial AB-hydrolase lipase domain-containing protein</fullName>
    </recommendedName>
</protein>
<name>A0A818BK24_9BILA</name>
<feature type="chain" id="PRO_5035691666" description="Partial AB-hydrolase lipase domain-containing protein" evidence="1">
    <location>
        <begin position="19"/>
        <end position="105"/>
    </location>
</feature>
<proteinExistence type="predicted"/>
<comment type="caution">
    <text evidence="3">The sequence shown here is derived from an EMBL/GenBank/DDBJ whole genome shotgun (WGS) entry which is preliminary data.</text>
</comment>
<feature type="signal peptide" evidence="1">
    <location>
        <begin position="1"/>
        <end position="18"/>
    </location>
</feature>
<feature type="domain" description="Partial AB-hydrolase lipase" evidence="2">
    <location>
        <begin position="28"/>
        <end position="88"/>
    </location>
</feature>
<evidence type="ECO:0000313" key="5">
    <source>
        <dbReference type="Proteomes" id="UP000663865"/>
    </source>
</evidence>
<dbReference type="GO" id="GO:0006629">
    <property type="term" value="P:lipid metabolic process"/>
    <property type="evidence" value="ECO:0007669"/>
    <property type="project" value="InterPro"/>
</dbReference>
<dbReference type="Proteomes" id="UP000663865">
    <property type="component" value="Unassembled WGS sequence"/>
</dbReference>
<gene>
    <name evidence="3" type="ORF">KIK155_LOCUS9944</name>
    <name evidence="4" type="ORF">TOA249_LOCUS1291</name>
</gene>
<accession>A0A818BK24</accession>
<dbReference type="AlphaFoldDB" id="A0A818BK24"/>
<evidence type="ECO:0000259" key="2">
    <source>
        <dbReference type="Pfam" id="PF04083"/>
    </source>
</evidence>
<dbReference type="InterPro" id="IPR006693">
    <property type="entry name" value="AB_hydrolase_lipase"/>
</dbReference>
<dbReference type="Pfam" id="PF04083">
    <property type="entry name" value="Abhydro_lipase"/>
    <property type="match status" value="1"/>
</dbReference>
<reference evidence="3" key="1">
    <citation type="submission" date="2021-02" db="EMBL/GenBank/DDBJ databases">
        <authorList>
            <person name="Nowell W R."/>
        </authorList>
    </citation>
    <scope>NUCLEOTIDE SEQUENCE</scope>
</reference>
<evidence type="ECO:0000256" key="1">
    <source>
        <dbReference type="SAM" id="SignalP"/>
    </source>
</evidence>
<sequence>MFFFVFVLYCSLSQSVVQKHDPDCDLKITQLIQSKVYPCEAHKVTTADSYILGILRIPRGRNASSTTPGRPVLLQHGLLDSATSWVINFPEQSLGFILADAGYDV</sequence>
<dbReference type="Gene3D" id="3.40.50.1820">
    <property type="entry name" value="alpha/beta hydrolase"/>
    <property type="match status" value="1"/>
</dbReference>
<dbReference type="SUPFAM" id="SSF53474">
    <property type="entry name" value="alpha/beta-Hydrolases"/>
    <property type="match status" value="1"/>
</dbReference>
<keyword evidence="1" id="KW-0732">Signal</keyword>
<dbReference type="Proteomes" id="UP000663838">
    <property type="component" value="Unassembled WGS sequence"/>
</dbReference>
<dbReference type="EMBL" id="CAJOBS010000034">
    <property type="protein sequence ID" value="CAF4475365.1"/>
    <property type="molecule type" value="Genomic_DNA"/>
</dbReference>